<evidence type="ECO:0000256" key="2">
    <source>
        <dbReference type="ARBA" id="ARBA00001974"/>
    </source>
</evidence>
<comment type="catalytic activity">
    <reaction evidence="1 8">
        <text>(S)-malate + a quinone = a quinol + oxaloacetate</text>
        <dbReference type="Rhea" id="RHEA:46012"/>
        <dbReference type="ChEBI" id="CHEBI:15589"/>
        <dbReference type="ChEBI" id="CHEBI:16452"/>
        <dbReference type="ChEBI" id="CHEBI:24646"/>
        <dbReference type="ChEBI" id="CHEBI:132124"/>
        <dbReference type="EC" id="1.1.5.4"/>
    </reaction>
</comment>
<accession>A0A3A6PM20</accession>
<gene>
    <name evidence="8" type="primary">mqo</name>
    <name evidence="9" type="ORF">D3P09_24750</name>
</gene>
<comment type="pathway">
    <text evidence="3 8">Carbohydrate metabolism; tricarboxylic acid cycle; oxaloacetate from (S)-malate (quinone route): step 1/1.</text>
</comment>
<reference evidence="9 10" key="1">
    <citation type="submission" date="2018-09" db="EMBL/GenBank/DDBJ databases">
        <title>Paenibacillus aracenensis nov. sp. isolated from a cave in southern Spain.</title>
        <authorList>
            <person name="Jurado V."/>
            <person name="Gutierrez-Patricio S."/>
            <person name="Gonzalez-Pimentel J.L."/>
            <person name="Miller A.Z."/>
            <person name="Laiz L."/>
            <person name="Saiz-Jimenez C."/>
        </authorList>
    </citation>
    <scope>NUCLEOTIDE SEQUENCE [LARGE SCALE GENOMIC DNA]</scope>
    <source>
        <strain evidence="9 10">JCM 19203</strain>
    </source>
</reference>
<dbReference type="NCBIfam" id="NF003603">
    <property type="entry name" value="PRK05257.1-1"/>
    <property type="match status" value="1"/>
</dbReference>
<dbReference type="NCBIfam" id="NF003610">
    <property type="entry name" value="PRK05257.3-1"/>
    <property type="match status" value="1"/>
</dbReference>
<dbReference type="NCBIfam" id="NF003608">
    <property type="entry name" value="PRK05257.2-4"/>
    <property type="match status" value="1"/>
</dbReference>
<dbReference type="NCBIfam" id="NF003604">
    <property type="entry name" value="PRK05257.1-3"/>
    <property type="match status" value="1"/>
</dbReference>
<dbReference type="NCBIfam" id="TIGR01320">
    <property type="entry name" value="mal_quin_oxido"/>
    <property type="match status" value="1"/>
</dbReference>
<dbReference type="Pfam" id="PF06039">
    <property type="entry name" value="Mqo"/>
    <property type="match status" value="1"/>
</dbReference>
<keyword evidence="7 8" id="KW-0560">Oxidoreductase</keyword>
<dbReference type="HAMAP" id="MF_00212">
    <property type="entry name" value="MQO"/>
    <property type="match status" value="1"/>
</dbReference>
<dbReference type="PANTHER" id="PTHR43104">
    <property type="entry name" value="L-2-HYDROXYGLUTARATE DEHYDROGENASE, MITOCHONDRIAL"/>
    <property type="match status" value="1"/>
</dbReference>
<dbReference type="AlphaFoldDB" id="A0A3A6PM20"/>
<sequence length="499" mass="54927">MGDKQTKSDVILIGAGIMSATLGALLKELVPSWKITVFEKLPSAGEESSNEWNNAGTGHAALCELNYTSEKKDGSVDIGKAIQINEQFQVSMQFWSYLVNNNLLRNPQDFIMPIPHMSLVQGDKNVAFLKKRYEAMSANPLFKGMEFSEDPKKLMEWIPLIMQNRNVGEKIAATKIDTGTDVNFGALTRMMFDYLKSQNVDIKYKHSVNNMKRTGDGGWELKVRNETSGTTEHHTAKFVFIGGGGGSLHLLQKSGIPEGKRMGGFPVSGIFMVCNNPEVVEQHHAKVYGKAKVGAPPMSVPHLDTRFIDNKKSLLFGPFAGFSPKFLKTGSMFDLITSVKPNNLFTMLAAGAKNMSLTKYLIEQVMLSKEKRMEELREFIPNARIEDWDLVVAGQRVQVIKDTEAGGKGTLQFGTEVVSAADGSIAALLGASPGASTAVSVMLEVLNKCFPQHIKEWEPKIKAMIPSYGESLLNNPALLEEVHATTAQTLRLSRELQPV</sequence>
<comment type="similarity">
    <text evidence="8">Belongs to the MQO family.</text>
</comment>
<evidence type="ECO:0000256" key="7">
    <source>
        <dbReference type="ARBA" id="ARBA00023002"/>
    </source>
</evidence>
<evidence type="ECO:0000313" key="9">
    <source>
        <dbReference type="EMBL" id="RJX37123.1"/>
    </source>
</evidence>
<evidence type="ECO:0000256" key="6">
    <source>
        <dbReference type="ARBA" id="ARBA00022827"/>
    </source>
</evidence>
<dbReference type="InterPro" id="IPR036188">
    <property type="entry name" value="FAD/NAD-bd_sf"/>
</dbReference>
<keyword evidence="5 8" id="KW-0285">Flavoprotein</keyword>
<evidence type="ECO:0000256" key="3">
    <source>
        <dbReference type="ARBA" id="ARBA00005012"/>
    </source>
</evidence>
<comment type="caution">
    <text evidence="9">The sequence shown here is derived from an EMBL/GenBank/DDBJ whole genome shotgun (WGS) entry which is preliminary data.</text>
</comment>
<dbReference type="GO" id="GO:0008924">
    <property type="term" value="F:L-malate dehydrogenase (quinone) activity"/>
    <property type="evidence" value="ECO:0007669"/>
    <property type="project" value="UniProtKB-UniRule"/>
</dbReference>
<keyword evidence="6 8" id="KW-0274">FAD</keyword>
<dbReference type="Proteomes" id="UP000267798">
    <property type="component" value="Unassembled WGS sequence"/>
</dbReference>
<evidence type="ECO:0000256" key="5">
    <source>
        <dbReference type="ARBA" id="ARBA00022630"/>
    </source>
</evidence>
<keyword evidence="4 8" id="KW-0816">Tricarboxylic acid cycle</keyword>
<dbReference type="EC" id="1.1.5.4" evidence="8"/>
<dbReference type="NCBIfam" id="NF003605">
    <property type="entry name" value="PRK05257.1-4"/>
    <property type="match status" value="1"/>
</dbReference>
<proteinExistence type="inferred from homology"/>
<evidence type="ECO:0000256" key="4">
    <source>
        <dbReference type="ARBA" id="ARBA00022532"/>
    </source>
</evidence>
<keyword evidence="10" id="KW-1185">Reference proteome</keyword>
<dbReference type="NCBIfam" id="NF003611">
    <property type="entry name" value="PRK05257.3-2"/>
    <property type="match status" value="1"/>
</dbReference>
<dbReference type="PANTHER" id="PTHR43104:SF2">
    <property type="entry name" value="L-2-HYDROXYGLUTARATE DEHYDROGENASE, MITOCHONDRIAL"/>
    <property type="match status" value="1"/>
</dbReference>
<name>A0A3A6PM20_9BACL</name>
<dbReference type="NCBIfam" id="NF003606">
    <property type="entry name" value="PRK05257.2-1"/>
    <property type="match status" value="1"/>
</dbReference>
<evidence type="ECO:0000256" key="1">
    <source>
        <dbReference type="ARBA" id="ARBA00001139"/>
    </source>
</evidence>
<dbReference type="GO" id="GO:0047545">
    <property type="term" value="F:(S)-2-hydroxyglutarate dehydrogenase activity"/>
    <property type="evidence" value="ECO:0007669"/>
    <property type="project" value="TreeGrafter"/>
</dbReference>
<dbReference type="GO" id="GO:0006099">
    <property type="term" value="P:tricarboxylic acid cycle"/>
    <property type="evidence" value="ECO:0007669"/>
    <property type="project" value="UniProtKB-UniRule"/>
</dbReference>
<dbReference type="SUPFAM" id="SSF51905">
    <property type="entry name" value="FAD/NAD(P)-binding domain"/>
    <property type="match status" value="1"/>
</dbReference>
<evidence type="ECO:0000313" key="10">
    <source>
        <dbReference type="Proteomes" id="UP000267798"/>
    </source>
</evidence>
<dbReference type="NCBIfam" id="NF009875">
    <property type="entry name" value="PRK13339.1"/>
    <property type="match status" value="1"/>
</dbReference>
<evidence type="ECO:0000256" key="8">
    <source>
        <dbReference type="HAMAP-Rule" id="MF_00212"/>
    </source>
</evidence>
<dbReference type="OrthoDB" id="9763983at2"/>
<comment type="cofactor">
    <cofactor evidence="2 8">
        <name>FAD</name>
        <dbReference type="ChEBI" id="CHEBI:57692"/>
    </cofactor>
</comment>
<dbReference type="RefSeq" id="WP_120114120.1">
    <property type="nucleotide sequence ID" value="NZ_QXQB01000007.1"/>
</dbReference>
<dbReference type="EMBL" id="QXQB01000007">
    <property type="protein sequence ID" value="RJX37123.1"/>
    <property type="molecule type" value="Genomic_DNA"/>
</dbReference>
<protein>
    <recommendedName>
        <fullName evidence="8">Probable malate:quinone oxidoreductase</fullName>
        <ecNumber evidence="8">1.1.5.4</ecNumber>
    </recommendedName>
    <alternativeName>
        <fullName evidence="8">MQO</fullName>
    </alternativeName>
    <alternativeName>
        <fullName evidence="8">Malate dehydrogenase [quinone]</fullName>
    </alternativeName>
</protein>
<dbReference type="InterPro" id="IPR006231">
    <property type="entry name" value="MQO"/>
</dbReference>
<dbReference type="UniPathway" id="UPA00223">
    <property type="reaction ID" value="UER01008"/>
</dbReference>
<organism evidence="9 10">
    <name type="scientific">Paenibacillus pinisoli</name>
    <dbReference type="NCBI Taxonomy" id="1276110"/>
    <lineage>
        <taxon>Bacteria</taxon>
        <taxon>Bacillati</taxon>
        <taxon>Bacillota</taxon>
        <taxon>Bacilli</taxon>
        <taxon>Bacillales</taxon>
        <taxon>Paenibacillaceae</taxon>
        <taxon>Paenibacillus</taxon>
    </lineage>
</organism>